<comment type="caution">
    <text evidence="2">The sequence shown here is derived from an EMBL/GenBank/DDBJ whole genome shotgun (WGS) entry which is preliminary data.</text>
</comment>
<dbReference type="InterPro" id="IPR044730">
    <property type="entry name" value="RNase_H-like_dom_plant"/>
</dbReference>
<accession>A0A2K3NBH9</accession>
<gene>
    <name evidence="2" type="ORF">L195_g023681</name>
</gene>
<dbReference type="InterPro" id="IPR012337">
    <property type="entry name" value="RNaseH-like_sf"/>
</dbReference>
<dbReference type="PANTHER" id="PTHR47074:SF48">
    <property type="entry name" value="POLYNUCLEOTIDYL TRANSFERASE, RIBONUCLEASE H-LIKE SUPERFAMILY PROTEIN"/>
    <property type="match status" value="1"/>
</dbReference>
<dbReference type="Proteomes" id="UP000236291">
    <property type="component" value="Unassembled WGS sequence"/>
</dbReference>
<sequence>MRPSTTPHGNYANLRVSHLFDSVHNTWNCALLNTVFNTQDVADICKIPLHSRPAQDSIIWTTSPNGNYSVKTAYRLCLNLVLHDSSLRVNGVVFNVKLFALFAMAHLKMNCTSLQIALTLSRVGRRLASDLIWDFNWCRNMLNTDHTLAHVLTLKKPSKNWLKCNVDGAIFTTEGKFGISICFRDSLGSFVQAHTMIIPFVVIIAECEATAMKHALALALSNGFERVIFESDRQQVVNDLCNDYLYANALGTLLQLVVPFSIPMLITT</sequence>
<keyword evidence="2" id="KW-0238">DNA-binding</keyword>
<protein>
    <submittedName>
        <fullName evidence="2">Replication protein A 70 kDa DNA-binding subunit</fullName>
    </submittedName>
</protein>
<reference evidence="2 3" key="2">
    <citation type="journal article" date="2017" name="Front. Plant Sci.">
        <title>Gene Classification and Mining of Molecular Markers Useful in Red Clover (Trifolium pratense) Breeding.</title>
        <authorList>
            <person name="Istvanek J."/>
            <person name="Dluhosova J."/>
            <person name="Dluhos P."/>
            <person name="Patkova L."/>
            <person name="Nedelnik J."/>
            <person name="Repkova J."/>
        </authorList>
    </citation>
    <scope>NUCLEOTIDE SEQUENCE [LARGE SCALE GENOMIC DNA]</scope>
    <source>
        <strain evidence="3">cv. Tatra</strain>
        <tissue evidence="2">Young leaves</tissue>
    </source>
</reference>
<dbReference type="EMBL" id="ASHM01018880">
    <property type="protein sequence ID" value="PNY00401.1"/>
    <property type="molecule type" value="Genomic_DNA"/>
</dbReference>
<evidence type="ECO:0000259" key="1">
    <source>
        <dbReference type="Pfam" id="PF13456"/>
    </source>
</evidence>
<reference evidence="2 3" key="1">
    <citation type="journal article" date="2014" name="Am. J. Bot.">
        <title>Genome assembly and annotation for red clover (Trifolium pratense; Fabaceae).</title>
        <authorList>
            <person name="Istvanek J."/>
            <person name="Jaros M."/>
            <person name="Krenek A."/>
            <person name="Repkova J."/>
        </authorList>
    </citation>
    <scope>NUCLEOTIDE SEQUENCE [LARGE SCALE GENOMIC DNA]</scope>
    <source>
        <strain evidence="3">cv. Tatra</strain>
        <tissue evidence="2">Young leaves</tissue>
    </source>
</reference>
<name>A0A2K3NBH9_TRIPR</name>
<dbReference type="SUPFAM" id="SSF53098">
    <property type="entry name" value="Ribonuclease H-like"/>
    <property type="match status" value="1"/>
</dbReference>
<dbReference type="AlphaFoldDB" id="A0A2K3NBH9"/>
<dbReference type="STRING" id="57577.A0A2K3NBH9"/>
<dbReference type="GO" id="GO:0004523">
    <property type="term" value="F:RNA-DNA hybrid ribonuclease activity"/>
    <property type="evidence" value="ECO:0007669"/>
    <property type="project" value="InterPro"/>
</dbReference>
<feature type="domain" description="RNase H type-1" evidence="1">
    <location>
        <begin position="165"/>
        <end position="242"/>
    </location>
</feature>
<dbReference type="Pfam" id="PF13456">
    <property type="entry name" value="RVT_3"/>
    <property type="match status" value="1"/>
</dbReference>
<dbReference type="GO" id="GO:0003677">
    <property type="term" value="F:DNA binding"/>
    <property type="evidence" value="ECO:0007669"/>
    <property type="project" value="UniProtKB-KW"/>
</dbReference>
<organism evidence="2 3">
    <name type="scientific">Trifolium pratense</name>
    <name type="common">Red clover</name>
    <dbReference type="NCBI Taxonomy" id="57577"/>
    <lineage>
        <taxon>Eukaryota</taxon>
        <taxon>Viridiplantae</taxon>
        <taxon>Streptophyta</taxon>
        <taxon>Embryophyta</taxon>
        <taxon>Tracheophyta</taxon>
        <taxon>Spermatophyta</taxon>
        <taxon>Magnoliopsida</taxon>
        <taxon>eudicotyledons</taxon>
        <taxon>Gunneridae</taxon>
        <taxon>Pentapetalae</taxon>
        <taxon>rosids</taxon>
        <taxon>fabids</taxon>
        <taxon>Fabales</taxon>
        <taxon>Fabaceae</taxon>
        <taxon>Papilionoideae</taxon>
        <taxon>50 kb inversion clade</taxon>
        <taxon>NPAAA clade</taxon>
        <taxon>Hologalegina</taxon>
        <taxon>IRL clade</taxon>
        <taxon>Trifolieae</taxon>
        <taxon>Trifolium</taxon>
    </lineage>
</organism>
<evidence type="ECO:0000313" key="3">
    <source>
        <dbReference type="Proteomes" id="UP000236291"/>
    </source>
</evidence>
<dbReference type="CDD" id="cd06222">
    <property type="entry name" value="RNase_H_like"/>
    <property type="match status" value="1"/>
</dbReference>
<dbReference type="InterPro" id="IPR002156">
    <property type="entry name" value="RNaseH_domain"/>
</dbReference>
<dbReference type="Gene3D" id="3.30.420.10">
    <property type="entry name" value="Ribonuclease H-like superfamily/Ribonuclease H"/>
    <property type="match status" value="1"/>
</dbReference>
<proteinExistence type="predicted"/>
<evidence type="ECO:0000313" key="2">
    <source>
        <dbReference type="EMBL" id="PNY00401.1"/>
    </source>
</evidence>
<dbReference type="PANTHER" id="PTHR47074">
    <property type="entry name" value="BNAC02G40300D PROTEIN"/>
    <property type="match status" value="1"/>
</dbReference>
<dbReference type="InterPro" id="IPR052929">
    <property type="entry name" value="RNase_H-like_EbsB-rel"/>
</dbReference>
<dbReference type="InterPro" id="IPR036397">
    <property type="entry name" value="RNaseH_sf"/>
</dbReference>